<dbReference type="EMBL" id="VTPC01002866">
    <property type="protein sequence ID" value="KAF2899350.1"/>
    <property type="molecule type" value="Genomic_DNA"/>
</dbReference>
<evidence type="ECO:0000313" key="1">
    <source>
        <dbReference type="EMBL" id="KAF2899350.1"/>
    </source>
</evidence>
<dbReference type="SUPFAM" id="SSF56219">
    <property type="entry name" value="DNase I-like"/>
    <property type="match status" value="1"/>
</dbReference>
<dbReference type="AlphaFoldDB" id="A0A8K0DEQ4"/>
<dbReference type="Proteomes" id="UP000801492">
    <property type="component" value="Unassembled WGS sequence"/>
</dbReference>
<accession>A0A8K0DEQ4</accession>
<gene>
    <name evidence="1" type="ORF">ILUMI_06826</name>
</gene>
<comment type="caution">
    <text evidence="1">The sequence shown here is derived from an EMBL/GenBank/DDBJ whole genome shotgun (WGS) entry which is preliminary data.</text>
</comment>
<keyword evidence="2" id="KW-1185">Reference proteome</keyword>
<protein>
    <submittedName>
        <fullName evidence="1">Uncharacterized protein</fullName>
    </submittedName>
</protein>
<sequence length="119" mass="13831">MEKSAEKHSIKLPRTISMARKQDDITVTDHELRTPRSRKEGYSHVYAPTADKSDEMVEIFYDDLTNTLKKLHKNDVTLVTGDFNVKIGQGRSGIALRLFGLNECNRRREHLRRFSIEEK</sequence>
<evidence type="ECO:0000313" key="2">
    <source>
        <dbReference type="Proteomes" id="UP000801492"/>
    </source>
</evidence>
<dbReference type="InterPro" id="IPR036691">
    <property type="entry name" value="Endo/exonu/phosph_ase_sf"/>
</dbReference>
<name>A0A8K0DEQ4_IGNLU</name>
<dbReference type="OrthoDB" id="6746993at2759"/>
<proteinExistence type="predicted"/>
<reference evidence="1" key="1">
    <citation type="submission" date="2019-08" db="EMBL/GenBank/DDBJ databases">
        <title>The genome of the North American firefly Photinus pyralis.</title>
        <authorList>
            <consortium name="Photinus pyralis genome working group"/>
            <person name="Fallon T.R."/>
            <person name="Sander Lower S.E."/>
            <person name="Weng J.-K."/>
        </authorList>
    </citation>
    <scope>NUCLEOTIDE SEQUENCE</scope>
    <source>
        <strain evidence="1">TRF0915ILg1</strain>
        <tissue evidence="1">Whole body</tissue>
    </source>
</reference>
<organism evidence="1 2">
    <name type="scientific">Ignelater luminosus</name>
    <name type="common">Cucubano</name>
    <name type="synonym">Pyrophorus luminosus</name>
    <dbReference type="NCBI Taxonomy" id="2038154"/>
    <lineage>
        <taxon>Eukaryota</taxon>
        <taxon>Metazoa</taxon>
        <taxon>Ecdysozoa</taxon>
        <taxon>Arthropoda</taxon>
        <taxon>Hexapoda</taxon>
        <taxon>Insecta</taxon>
        <taxon>Pterygota</taxon>
        <taxon>Neoptera</taxon>
        <taxon>Endopterygota</taxon>
        <taxon>Coleoptera</taxon>
        <taxon>Polyphaga</taxon>
        <taxon>Elateriformia</taxon>
        <taxon>Elateroidea</taxon>
        <taxon>Elateridae</taxon>
        <taxon>Agrypninae</taxon>
        <taxon>Pyrophorini</taxon>
        <taxon>Ignelater</taxon>
    </lineage>
</organism>
<dbReference type="Gene3D" id="3.60.10.10">
    <property type="entry name" value="Endonuclease/exonuclease/phosphatase"/>
    <property type="match status" value="1"/>
</dbReference>